<accession>A0AAV8R6D5</accession>
<organism evidence="10 11">
    <name type="scientific">Ensete ventricosum</name>
    <name type="common">Abyssinian banana</name>
    <name type="synonym">Musa ensete</name>
    <dbReference type="NCBI Taxonomy" id="4639"/>
    <lineage>
        <taxon>Eukaryota</taxon>
        <taxon>Viridiplantae</taxon>
        <taxon>Streptophyta</taxon>
        <taxon>Embryophyta</taxon>
        <taxon>Tracheophyta</taxon>
        <taxon>Spermatophyta</taxon>
        <taxon>Magnoliopsida</taxon>
        <taxon>Liliopsida</taxon>
        <taxon>Zingiberales</taxon>
        <taxon>Musaceae</taxon>
        <taxon>Ensete</taxon>
    </lineage>
</organism>
<dbReference type="PANTHER" id="PTHR10015">
    <property type="entry name" value="HEAT SHOCK TRANSCRIPTION FACTOR"/>
    <property type="match status" value="1"/>
</dbReference>
<dbReference type="InterPro" id="IPR036388">
    <property type="entry name" value="WH-like_DNA-bd_sf"/>
</dbReference>
<dbReference type="PANTHER" id="PTHR10015:SF332">
    <property type="entry name" value="HEAT STRESS TRANSCRIPTION FACTOR C-1"/>
    <property type="match status" value="1"/>
</dbReference>
<keyword evidence="6" id="KW-0539">Nucleus</keyword>
<evidence type="ECO:0000313" key="11">
    <source>
        <dbReference type="Proteomes" id="UP001222027"/>
    </source>
</evidence>
<dbReference type="GO" id="GO:0003700">
    <property type="term" value="F:DNA-binding transcription factor activity"/>
    <property type="evidence" value="ECO:0007669"/>
    <property type="project" value="InterPro"/>
</dbReference>
<dbReference type="Gene3D" id="1.10.10.10">
    <property type="entry name" value="Winged helix-like DNA-binding domain superfamily/Winged helix DNA-binding domain"/>
    <property type="match status" value="1"/>
</dbReference>
<dbReference type="GO" id="GO:0034605">
    <property type="term" value="P:cellular response to heat"/>
    <property type="evidence" value="ECO:0007669"/>
    <property type="project" value="TreeGrafter"/>
</dbReference>
<evidence type="ECO:0000256" key="5">
    <source>
        <dbReference type="ARBA" id="ARBA00023125"/>
    </source>
</evidence>
<dbReference type="SMART" id="SM00415">
    <property type="entry name" value="HSF"/>
    <property type="match status" value="1"/>
</dbReference>
<evidence type="ECO:0000256" key="4">
    <source>
        <dbReference type="ARBA" id="ARBA00023016"/>
    </source>
</evidence>
<comment type="subcellular location">
    <subcellularLocation>
        <location evidence="1">Nucleus</location>
    </subcellularLocation>
</comment>
<evidence type="ECO:0000259" key="9">
    <source>
        <dbReference type="SMART" id="SM00415"/>
    </source>
</evidence>
<gene>
    <name evidence="10" type="ORF">OPV22_015760</name>
</gene>
<evidence type="ECO:0000256" key="6">
    <source>
        <dbReference type="ARBA" id="ARBA00023242"/>
    </source>
</evidence>
<dbReference type="Proteomes" id="UP001222027">
    <property type="component" value="Unassembled WGS sequence"/>
</dbReference>
<dbReference type="InterPro" id="IPR036390">
    <property type="entry name" value="WH_DNA-bd_sf"/>
</dbReference>
<keyword evidence="11" id="KW-1185">Reference proteome</keyword>
<reference evidence="10 11" key="1">
    <citation type="submission" date="2022-12" db="EMBL/GenBank/DDBJ databases">
        <title>Chromosome-scale assembly of the Ensete ventricosum genome.</title>
        <authorList>
            <person name="Dussert Y."/>
            <person name="Stocks J."/>
            <person name="Wendawek A."/>
            <person name="Woldeyes F."/>
            <person name="Nichols R.A."/>
            <person name="Borrell J.S."/>
        </authorList>
    </citation>
    <scope>NUCLEOTIDE SEQUENCE [LARGE SCALE GENOMIC DNA]</scope>
    <source>
        <strain evidence="11">cv. Maze</strain>
        <tissue evidence="10">Seeds</tissue>
    </source>
</reference>
<feature type="region of interest" description="Disordered" evidence="8">
    <location>
        <begin position="110"/>
        <end position="158"/>
    </location>
</feature>
<evidence type="ECO:0000256" key="1">
    <source>
        <dbReference type="ARBA" id="ARBA00004123"/>
    </source>
</evidence>
<comment type="similarity">
    <text evidence="7">Belongs to the HSF family.</text>
</comment>
<evidence type="ECO:0000256" key="3">
    <source>
        <dbReference type="ARBA" id="ARBA00022553"/>
    </source>
</evidence>
<dbReference type="Pfam" id="PF00447">
    <property type="entry name" value="HSF_DNA-bind"/>
    <property type="match status" value="1"/>
</dbReference>
<name>A0AAV8R6D5_ENSVE</name>
<keyword evidence="5" id="KW-0238">DNA-binding</keyword>
<proteinExistence type="inferred from homology"/>
<sequence length="196" mass="22239">MSCPSAPLYVYIQSIGLSTWPTRRQLNTYGFRKVDPDRWEFAHESFLRGQAHLLPSITRRRRKRERVLHESSSRGRGGVGGEEERLLLRELEKLRQQQRTLEEEVKAMSKRLQATERSPASTHVLPRQGGRGPQVSPARRTPMLKPLRTEPKPLEVGGFDLSARQTSSQPEFGLRGTSPGSSTVAFPFTLLDQGFF</sequence>
<dbReference type="AlphaFoldDB" id="A0AAV8R6D5"/>
<keyword evidence="3" id="KW-0597">Phosphoprotein</keyword>
<evidence type="ECO:0000256" key="7">
    <source>
        <dbReference type="RuleBase" id="RU004020"/>
    </source>
</evidence>
<feature type="region of interest" description="Disordered" evidence="8">
    <location>
        <begin position="62"/>
        <end position="82"/>
    </location>
</feature>
<dbReference type="EMBL" id="JAQQAF010000004">
    <property type="protein sequence ID" value="KAJ8494039.1"/>
    <property type="molecule type" value="Genomic_DNA"/>
</dbReference>
<evidence type="ECO:0000256" key="8">
    <source>
        <dbReference type="SAM" id="MobiDB-lite"/>
    </source>
</evidence>
<dbReference type="GO" id="GO:0000978">
    <property type="term" value="F:RNA polymerase II cis-regulatory region sequence-specific DNA binding"/>
    <property type="evidence" value="ECO:0007669"/>
    <property type="project" value="TreeGrafter"/>
</dbReference>
<comment type="subunit">
    <text evidence="2">Homotrimer.</text>
</comment>
<dbReference type="SUPFAM" id="SSF46785">
    <property type="entry name" value="Winged helix' DNA-binding domain"/>
    <property type="match status" value="1"/>
</dbReference>
<evidence type="ECO:0000313" key="10">
    <source>
        <dbReference type="EMBL" id="KAJ8494039.1"/>
    </source>
</evidence>
<dbReference type="GO" id="GO:0005634">
    <property type="term" value="C:nucleus"/>
    <property type="evidence" value="ECO:0007669"/>
    <property type="project" value="UniProtKB-SubCell"/>
</dbReference>
<protein>
    <recommendedName>
        <fullName evidence="9">HSF-type DNA-binding domain-containing protein</fullName>
    </recommendedName>
</protein>
<keyword evidence="4" id="KW-0346">Stress response</keyword>
<feature type="domain" description="HSF-type DNA-binding" evidence="9">
    <location>
        <begin position="4"/>
        <end position="60"/>
    </location>
</feature>
<comment type="caution">
    <text evidence="10">The sequence shown here is derived from an EMBL/GenBank/DDBJ whole genome shotgun (WGS) entry which is preliminary data.</text>
</comment>
<evidence type="ECO:0000256" key="2">
    <source>
        <dbReference type="ARBA" id="ARBA00011233"/>
    </source>
</evidence>
<dbReference type="InterPro" id="IPR000232">
    <property type="entry name" value="HSF_DNA-bd"/>
</dbReference>
<dbReference type="GO" id="GO:0006357">
    <property type="term" value="P:regulation of transcription by RNA polymerase II"/>
    <property type="evidence" value="ECO:0007669"/>
    <property type="project" value="TreeGrafter"/>
</dbReference>